<organism evidence="1 2">
    <name type="scientific">Caballeronia calidae</name>
    <dbReference type="NCBI Taxonomy" id="1777139"/>
    <lineage>
        <taxon>Bacteria</taxon>
        <taxon>Pseudomonadati</taxon>
        <taxon>Pseudomonadota</taxon>
        <taxon>Betaproteobacteria</taxon>
        <taxon>Burkholderiales</taxon>
        <taxon>Burkholderiaceae</taxon>
        <taxon>Caballeronia</taxon>
    </lineage>
</organism>
<proteinExistence type="predicted"/>
<name>A0A157ZHX3_9BURK</name>
<dbReference type="OrthoDB" id="8557243at2"/>
<accession>A0A157ZHX3</accession>
<gene>
    <name evidence="1" type="ORF">AWB78_00580</name>
</gene>
<dbReference type="Proteomes" id="UP000071859">
    <property type="component" value="Unassembled WGS sequence"/>
</dbReference>
<evidence type="ECO:0000313" key="1">
    <source>
        <dbReference type="EMBL" id="SAK45103.1"/>
    </source>
</evidence>
<protein>
    <submittedName>
        <fullName evidence="1">Uncharacterized protein</fullName>
    </submittedName>
</protein>
<dbReference type="EMBL" id="FCOX02000002">
    <property type="protein sequence ID" value="SAK45103.1"/>
    <property type="molecule type" value="Genomic_DNA"/>
</dbReference>
<reference evidence="1" key="1">
    <citation type="submission" date="2016-01" db="EMBL/GenBank/DDBJ databases">
        <authorList>
            <person name="Peeters C."/>
        </authorList>
    </citation>
    <scope>NUCLEOTIDE SEQUENCE</scope>
    <source>
        <strain evidence="1">LMG 29321</strain>
    </source>
</reference>
<sequence>MNLFGWLFHRDTDDHGASREDVREALERIVAIAPQVRLANRYEARLAPVIGKTLGYARELVLALPASRDATPDAWAGDPLLRAMFATPDDIVSVIGLSNEVRGWLDEHFAADHVHAVLSSRMVERRVLGAALEGGVMRSDVARTTIGFEDKRIRICDETDDALRRNIVLRIVEQLTLEALSRFTAQEAQRDALNEHRALLNARMQMLGRRGAGMSGLVSPAEASGDMARLQRDVAENEAALAALGSRAEAVDVQLRTLVDLLGEPSALISVDTRTLCINQMNLLVEEGSDECGANVTLSLAHMPMQPPQTRAVQFVRIARRDMPPAGTALDGAEHWVL</sequence>
<dbReference type="RefSeq" id="WP_062602051.1">
    <property type="nucleotide sequence ID" value="NZ_FCOX02000002.1"/>
</dbReference>
<evidence type="ECO:0000313" key="2">
    <source>
        <dbReference type="Proteomes" id="UP000071859"/>
    </source>
</evidence>
<comment type="caution">
    <text evidence="1">The sequence shown here is derived from an EMBL/GenBank/DDBJ whole genome shotgun (WGS) entry which is preliminary data.</text>
</comment>
<keyword evidence="2" id="KW-1185">Reference proteome</keyword>
<dbReference type="AlphaFoldDB" id="A0A157ZHX3"/>